<gene>
    <name evidence="2" type="ORF">QVZ43_00865</name>
</gene>
<dbReference type="PANTHER" id="PTHR34387:SF2">
    <property type="entry name" value="SLR1258 PROTEIN"/>
    <property type="match status" value="1"/>
</dbReference>
<dbReference type="RefSeq" id="WP_302908502.1">
    <property type="nucleotide sequence ID" value="NZ_JAUMIS010000001.1"/>
</dbReference>
<evidence type="ECO:0000256" key="1">
    <source>
        <dbReference type="SAM" id="Coils"/>
    </source>
</evidence>
<organism evidence="2 3">
    <name type="scientific">Marinobacter suaedae</name>
    <dbReference type="NCBI Taxonomy" id="3057675"/>
    <lineage>
        <taxon>Bacteria</taxon>
        <taxon>Pseudomonadati</taxon>
        <taxon>Pseudomonadota</taxon>
        <taxon>Gammaproteobacteria</taxon>
        <taxon>Pseudomonadales</taxon>
        <taxon>Marinobacteraceae</taxon>
        <taxon>Marinobacter</taxon>
    </lineage>
</organism>
<feature type="coiled-coil region" evidence="1">
    <location>
        <begin position="65"/>
        <end position="92"/>
    </location>
</feature>
<keyword evidence="1" id="KW-0175">Coiled coil</keyword>
<reference evidence="2" key="1">
    <citation type="submission" date="2023-07" db="EMBL/GenBank/DDBJ databases">
        <title>Marinobacter sp. chi1 genome sequencing and assembly.</title>
        <authorList>
            <person name="Park S."/>
        </authorList>
    </citation>
    <scope>NUCLEOTIDE SEQUENCE</scope>
    <source>
        <strain evidence="2">Chi1</strain>
    </source>
</reference>
<keyword evidence="3" id="KW-1185">Reference proteome</keyword>
<comment type="caution">
    <text evidence="2">The sequence shown here is derived from an EMBL/GenBank/DDBJ whole genome shotgun (WGS) entry which is preliminary data.</text>
</comment>
<proteinExistence type="predicted"/>
<dbReference type="Proteomes" id="UP001168640">
    <property type="component" value="Unassembled WGS sequence"/>
</dbReference>
<sequence>MNTGSRLAQIGLPLALLPVIAMAGEVSLSGEGSVRYQPDSVRLYFTATVENEVPQQATEAVASMMAQWREAIEDYEDELDEYTDANVHLYSRTLPPAQPGSEPTQKAVASQTVTFQLDDLTLLNPILEQAQAIGMRYSLGPGQFFHSNEKELKQEALALAIADARARCEFVADQLDQSCGDVISMQVDGGMPPMPRMMAEARTTADPVQSVGTREVTASVTATFELD</sequence>
<evidence type="ECO:0000313" key="2">
    <source>
        <dbReference type="EMBL" id="MDO3720252.1"/>
    </source>
</evidence>
<evidence type="ECO:0000313" key="3">
    <source>
        <dbReference type="Proteomes" id="UP001168640"/>
    </source>
</evidence>
<dbReference type="Gene3D" id="3.30.110.170">
    <property type="entry name" value="Protein of unknown function (DUF541), domain 1"/>
    <property type="match status" value="1"/>
</dbReference>
<dbReference type="InterPro" id="IPR007497">
    <property type="entry name" value="SIMPL/DUF541"/>
</dbReference>
<dbReference type="InterPro" id="IPR052022">
    <property type="entry name" value="26kDa_periplasmic_antigen"/>
</dbReference>
<dbReference type="Pfam" id="PF04402">
    <property type="entry name" value="SIMPL"/>
    <property type="match status" value="1"/>
</dbReference>
<name>A0ABT8VW86_9GAMM</name>
<dbReference type="PANTHER" id="PTHR34387">
    <property type="entry name" value="SLR1258 PROTEIN"/>
    <property type="match status" value="1"/>
</dbReference>
<protein>
    <submittedName>
        <fullName evidence="2">SIMPL domain-containing protein</fullName>
    </submittedName>
</protein>
<dbReference type="Gene3D" id="3.30.70.2970">
    <property type="entry name" value="Protein of unknown function (DUF541), domain 2"/>
    <property type="match status" value="1"/>
</dbReference>
<dbReference type="EMBL" id="JAUMIS010000001">
    <property type="protein sequence ID" value="MDO3720252.1"/>
    <property type="molecule type" value="Genomic_DNA"/>
</dbReference>
<accession>A0ABT8VW86</accession>